<accession>A0A6V6Z1U2</accession>
<protein>
    <recommendedName>
        <fullName evidence="3">Lipoprotein</fullName>
    </recommendedName>
</protein>
<gene>
    <name evidence="1" type="ORF">FLAT13_02878</name>
</gene>
<keyword evidence="2" id="KW-1185">Reference proteome</keyword>
<sequence length="244" mass="27292">MKKIKVHIVFTIMVFMFSCQKESTQDDAISATTLQKESWLTAKLDAKFASSQKQVAAYLFSTEEMKALVETPNIEEVHFVLGYADNTIRIEVIGVDKSGDDLGSVKSTILKELNLTKLNELSISKTNKRTSLLTKHLLLPKDASVWIEAWQKKLNTVSDLDEITSYEGNRFRYFSLESEIIEAMVAKNNKNIGVFLGLNSKGKVTTILIGLDQNNVIKTTTLTSKEAEDVYDGTRPCPPCVESE</sequence>
<comment type="caution">
    <text evidence="1">The sequence shown here is derived from an EMBL/GenBank/DDBJ whole genome shotgun (WGS) entry which is preliminary data.</text>
</comment>
<reference evidence="1 2" key="1">
    <citation type="submission" date="2020-06" db="EMBL/GenBank/DDBJ databases">
        <authorList>
            <person name="Criscuolo A."/>
        </authorList>
    </citation>
    <scope>NUCLEOTIDE SEQUENCE [LARGE SCALE GENOMIC DNA]</scope>
    <source>
        <strain evidence="2">CIP 111411</strain>
    </source>
</reference>
<organism evidence="1 2">
    <name type="scientific">Flavobacterium salmonis</name>
    <dbReference type="NCBI Taxonomy" id="2654844"/>
    <lineage>
        <taxon>Bacteria</taxon>
        <taxon>Pseudomonadati</taxon>
        <taxon>Bacteroidota</taxon>
        <taxon>Flavobacteriia</taxon>
        <taxon>Flavobacteriales</taxon>
        <taxon>Flavobacteriaceae</taxon>
        <taxon>Flavobacterium</taxon>
    </lineage>
</organism>
<dbReference type="Proteomes" id="UP000530060">
    <property type="component" value="Unassembled WGS sequence"/>
</dbReference>
<name>A0A6V6Z1U2_9FLAO</name>
<dbReference type="PROSITE" id="PS51257">
    <property type="entry name" value="PROKAR_LIPOPROTEIN"/>
    <property type="match status" value="1"/>
</dbReference>
<evidence type="ECO:0008006" key="3">
    <source>
        <dbReference type="Google" id="ProtNLM"/>
    </source>
</evidence>
<proteinExistence type="predicted"/>
<dbReference type="RefSeq" id="WP_078226028.1">
    <property type="nucleotide sequence ID" value="NZ_CAIJDP010000072.1"/>
</dbReference>
<dbReference type="AlphaFoldDB" id="A0A6V6Z1U2"/>
<evidence type="ECO:0000313" key="2">
    <source>
        <dbReference type="Proteomes" id="UP000530060"/>
    </source>
</evidence>
<dbReference type="EMBL" id="CAIJDP010000072">
    <property type="protein sequence ID" value="CAD0005646.1"/>
    <property type="molecule type" value="Genomic_DNA"/>
</dbReference>
<evidence type="ECO:0000313" key="1">
    <source>
        <dbReference type="EMBL" id="CAD0005646.1"/>
    </source>
</evidence>